<dbReference type="InterPro" id="IPR029063">
    <property type="entry name" value="SAM-dependent_MTases_sf"/>
</dbReference>
<keyword evidence="4" id="KW-0808">Transferase</keyword>
<evidence type="ECO:0000256" key="4">
    <source>
        <dbReference type="ARBA" id="ARBA00022679"/>
    </source>
</evidence>
<reference evidence="10" key="1">
    <citation type="submission" date="2013-08" db="EMBL/GenBank/DDBJ databases">
        <authorList>
            <person name="Mendez C."/>
            <person name="Richter M."/>
            <person name="Ferrer M."/>
            <person name="Sanchez J."/>
        </authorList>
    </citation>
    <scope>NUCLEOTIDE SEQUENCE</scope>
</reference>
<evidence type="ECO:0000256" key="5">
    <source>
        <dbReference type="ARBA" id="ARBA00022691"/>
    </source>
</evidence>
<dbReference type="SUPFAM" id="SSF53335">
    <property type="entry name" value="S-adenosyl-L-methionine-dependent methyltransferases"/>
    <property type="match status" value="1"/>
</dbReference>
<dbReference type="GO" id="GO:0008170">
    <property type="term" value="F:N-methyltransferase activity"/>
    <property type="evidence" value="ECO:0007669"/>
    <property type="project" value="InterPro"/>
</dbReference>
<evidence type="ECO:0000256" key="7">
    <source>
        <dbReference type="ARBA" id="ARBA00023125"/>
    </source>
</evidence>
<evidence type="ECO:0000256" key="1">
    <source>
        <dbReference type="ARBA" id="ARBA00010203"/>
    </source>
</evidence>
<evidence type="ECO:0000256" key="2">
    <source>
        <dbReference type="ARBA" id="ARBA00012185"/>
    </source>
</evidence>
<dbReference type="GO" id="GO:0009307">
    <property type="term" value="P:DNA restriction-modification system"/>
    <property type="evidence" value="ECO:0007669"/>
    <property type="project" value="UniProtKB-KW"/>
</dbReference>
<dbReference type="EMBL" id="AUZY01001090">
    <property type="protein sequence ID" value="EQD76300.1"/>
    <property type="molecule type" value="Genomic_DNA"/>
</dbReference>
<keyword evidence="3 10" id="KW-0489">Methyltransferase</keyword>
<dbReference type="InterPro" id="IPR001091">
    <property type="entry name" value="RM_Methyltransferase"/>
</dbReference>
<dbReference type="Pfam" id="PF01555">
    <property type="entry name" value="N6_N4_Mtase"/>
    <property type="match status" value="1"/>
</dbReference>
<dbReference type="AlphaFoldDB" id="T1D1K1"/>
<dbReference type="EC" id="2.1.1.113" evidence="2"/>
<gene>
    <name evidence="10" type="ORF">B1B_01777</name>
</gene>
<keyword evidence="5" id="KW-0949">S-adenosyl-L-methionine</keyword>
<dbReference type="Gene3D" id="3.40.50.150">
    <property type="entry name" value="Vaccinia Virus protein VP39"/>
    <property type="match status" value="1"/>
</dbReference>
<evidence type="ECO:0000256" key="3">
    <source>
        <dbReference type="ARBA" id="ARBA00022603"/>
    </source>
</evidence>
<evidence type="ECO:0000256" key="6">
    <source>
        <dbReference type="ARBA" id="ARBA00022747"/>
    </source>
</evidence>
<dbReference type="PRINTS" id="PR00508">
    <property type="entry name" value="S21N4MTFRASE"/>
</dbReference>
<organism evidence="10">
    <name type="scientific">mine drainage metagenome</name>
    <dbReference type="NCBI Taxonomy" id="410659"/>
    <lineage>
        <taxon>unclassified sequences</taxon>
        <taxon>metagenomes</taxon>
        <taxon>ecological metagenomes</taxon>
    </lineage>
</organism>
<keyword evidence="7" id="KW-0238">DNA-binding</keyword>
<evidence type="ECO:0000256" key="8">
    <source>
        <dbReference type="ARBA" id="ARBA00049120"/>
    </source>
</evidence>
<accession>T1D1K1</accession>
<dbReference type="GO" id="GO:0032259">
    <property type="term" value="P:methylation"/>
    <property type="evidence" value="ECO:0007669"/>
    <property type="project" value="UniProtKB-KW"/>
</dbReference>
<dbReference type="InterPro" id="IPR017985">
    <property type="entry name" value="MeTrfase_CN4_CS"/>
</dbReference>
<comment type="catalytic activity">
    <reaction evidence="8">
        <text>a 2'-deoxycytidine in DNA + S-adenosyl-L-methionine = an N(4)-methyl-2'-deoxycytidine in DNA + S-adenosyl-L-homocysteine + H(+)</text>
        <dbReference type="Rhea" id="RHEA:16857"/>
        <dbReference type="Rhea" id="RHEA-COMP:11369"/>
        <dbReference type="Rhea" id="RHEA-COMP:13674"/>
        <dbReference type="ChEBI" id="CHEBI:15378"/>
        <dbReference type="ChEBI" id="CHEBI:57856"/>
        <dbReference type="ChEBI" id="CHEBI:59789"/>
        <dbReference type="ChEBI" id="CHEBI:85452"/>
        <dbReference type="ChEBI" id="CHEBI:137933"/>
        <dbReference type="EC" id="2.1.1.113"/>
    </reaction>
</comment>
<comment type="similarity">
    <text evidence="1">Belongs to the N(4)/N(6)-methyltransferase family. N(4) subfamily.</text>
</comment>
<sequence>MPSFAVYERSCESMRELDDGSVSLTVTSPPYWNAIDYDVHSAESGGYYRTRRYSQGYSGYQQYLSWLEAVLGTEVFRVTKPGGFCAVVVGTVLERRRHFPVPFDLTARLVRVGWEFHQDIVWHKCTAGVKRAGIAVQYPHPGYFYPNIMTEYILIFRKPGPGIFQGRSVSEKRRATYPVNRLFVNEIANNIWHIAPVPPGASDHPCPFPEEIPYRLIRLYTYPDEMVLDP</sequence>
<dbReference type="PROSITE" id="PS00093">
    <property type="entry name" value="N4_MTASE"/>
    <property type="match status" value="1"/>
</dbReference>
<comment type="caution">
    <text evidence="10">The sequence shown here is derived from an EMBL/GenBank/DDBJ whole genome shotgun (WGS) entry which is preliminary data.</text>
</comment>
<evidence type="ECO:0000313" key="10">
    <source>
        <dbReference type="EMBL" id="EQD76300.1"/>
    </source>
</evidence>
<dbReference type="GO" id="GO:0015667">
    <property type="term" value="F:site-specific DNA-methyltransferase (cytosine-N4-specific) activity"/>
    <property type="evidence" value="ECO:0007669"/>
    <property type="project" value="UniProtKB-EC"/>
</dbReference>
<feature type="non-terminal residue" evidence="10">
    <location>
        <position position="230"/>
    </location>
</feature>
<name>T1D1K1_9ZZZZ</name>
<feature type="domain" description="DNA methylase N-4/N-6" evidence="9">
    <location>
        <begin position="22"/>
        <end position="230"/>
    </location>
</feature>
<dbReference type="GO" id="GO:0003677">
    <property type="term" value="F:DNA binding"/>
    <property type="evidence" value="ECO:0007669"/>
    <property type="project" value="UniProtKB-KW"/>
</dbReference>
<evidence type="ECO:0000259" key="9">
    <source>
        <dbReference type="Pfam" id="PF01555"/>
    </source>
</evidence>
<keyword evidence="6" id="KW-0680">Restriction system</keyword>
<reference evidence="10" key="2">
    <citation type="journal article" date="2014" name="ISME J.">
        <title>Microbial stratification in low pH oxic and suboxic macroscopic growths along an acid mine drainage.</title>
        <authorList>
            <person name="Mendez-Garcia C."/>
            <person name="Mesa V."/>
            <person name="Sprenger R.R."/>
            <person name="Richter M."/>
            <person name="Diez M.S."/>
            <person name="Solano J."/>
            <person name="Bargiela R."/>
            <person name="Golyshina O.V."/>
            <person name="Manteca A."/>
            <person name="Ramos J.L."/>
            <person name="Gallego J.R."/>
            <person name="Llorente I."/>
            <person name="Martins Dos Santos V.A."/>
            <person name="Jensen O.N."/>
            <person name="Pelaez A.I."/>
            <person name="Sanchez J."/>
            <person name="Ferrer M."/>
        </authorList>
    </citation>
    <scope>NUCLEOTIDE SEQUENCE</scope>
</reference>
<protein>
    <recommendedName>
        <fullName evidence="2">site-specific DNA-methyltransferase (cytosine-N(4)-specific)</fullName>
        <ecNumber evidence="2">2.1.1.113</ecNumber>
    </recommendedName>
</protein>
<proteinExistence type="inferred from homology"/>
<dbReference type="InterPro" id="IPR002941">
    <property type="entry name" value="DNA_methylase_N4/N6"/>
</dbReference>